<accession>A0AAU9KNH9</accession>
<sequence>MSLQFLGVERKYTEEIRGVGLRLRNVRCVRCGDWGHQSGDIECKLRYQNPNEAARLRWEDLMTEINKFKSELSDDDKAKKAFFWENAD</sequence>
<gene>
    <name evidence="1" type="ORF">PBS003_LOCUS2200</name>
</gene>
<dbReference type="PANTHER" id="PTHR13151">
    <property type="entry name" value="CBF1 INTERACTING COREPRESSOR CIR"/>
    <property type="match status" value="1"/>
</dbReference>
<dbReference type="Proteomes" id="UP001160483">
    <property type="component" value="Unassembled WGS sequence"/>
</dbReference>
<dbReference type="InterPro" id="IPR040014">
    <property type="entry name" value="CIR1"/>
</dbReference>
<dbReference type="GO" id="GO:0005634">
    <property type="term" value="C:nucleus"/>
    <property type="evidence" value="ECO:0007669"/>
    <property type="project" value="TreeGrafter"/>
</dbReference>
<evidence type="ECO:0000313" key="1">
    <source>
        <dbReference type="EMBL" id="CAH0475384.1"/>
    </source>
</evidence>
<comment type="caution">
    <text evidence="1">The sequence shown here is derived from an EMBL/GenBank/DDBJ whole genome shotgun (WGS) entry which is preliminary data.</text>
</comment>
<dbReference type="GO" id="GO:0003714">
    <property type="term" value="F:transcription corepressor activity"/>
    <property type="evidence" value="ECO:0007669"/>
    <property type="project" value="InterPro"/>
</dbReference>
<protein>
    <submittedName>
        <fullName evidence="1">Uncharacterized protein</fullName>
    </submittedName>
</protein>
<reference evidence="1" key="1">
    <citation type="submission" date="2021-11" db="EMBL/GenBank/DDBJ databases">
        <authorList>
            <person name="Islam A."/>
            <person name="Islam S."/>
            <person name="Flora M.S."/>
            <person name="Rahman M."/>
            <person name="Ziaur R.M."/>
            <person name="Epstein J.H."/>
            <person name="Hassan M."/>
            <person name="Klassen M."/>
            <person name="Woodard K."/>
            <person name="Webb A."/>
            <person name="Webby R.J."/>
            <person name="El Zowalaty M.E."/>
        </authorList>
    </citation>
    <scope>NUCLEOTIDE SEQUENCE</scope>
    <source>
        <strain evidence="1">Pbs3</strain>
    </source>
</reference>
<organism evidence="1 2">
    <name type="scientific">Peronospora belbahrii</name>
    <dbReference type="NCBI Taxonomy" id="622444"/>
    <lineage>
        <taxon>Eukaryota</taxon>
        <taxon>Sar</taxon>
        <taxon>Stramenopiles</taxon>
        <taxon>Oomycota</taxon>
        <taxon>Peronosporomycetes</taxon>
        <taxon>Peronosporales</taxon>
        <taxon>Peronosporaceae</taxon>
        <taxon>Peronospora</taxon>
    </lineage>
</organism>
<name>A0AAU9KNH9_9STRA</name>
<evidence type="ECO:0000313" key="2">
    <source>
        <dbReference type="Proteomes" id="UP001160483"/>
    </source>
</evidence>
<dbReference type="PANTHER" id="PTHR13151:SF2">
    <property type="entry name" value="COREPRESSOR INTERACTING WITH RBPJ 1"/>
    <property type="match status" value="1"/>
</dbReference>
<proteinExistence type="predicted"/>
<dbReference type="EMBL" id="CAKKTJ010000124">
    <property type="protein sequence ID" value="CAH0475384.1"/>
    <property type="molecule type" value="Genomic_DNA"/>
</dbReference>
<dbReference type="AlphaFoldDB" id="A0AAU9KNH9"/>